<feature type="binding site" evidence="5">
    <location>
        <position position="311"/>
    </location>
    <ligand>
        <name>Zn(2+)</name>
        <dbReference type="ChEBI" id="CHEBI:29105"/>
    </ligand>
</feature>
<feature type="binding site" evidence="5">
    <location>
        <position position="191"/>
    </location>
    <ligand>
        <name>substrate</name>
    </ligand>
</feature>
<comment type="similarity">
    <text evidence="5">Belongs to the queuine tRNA-ribosyltransferase family.</text>
</comment>
<dbReference type="AlphaFoldDB" id="A0A1F5RHT3"/>
<evidence type="ECO:0000313" key="8">
    <source>
        <dbReference type="EMBL" id="OGF13912.1"/>
    </source>
</evidence>
<reference evidence="8 9" key="1">
    <citation type="journal article" date="2016" name="Nat. Commun.">
        <title>Thousands of microbial genomes shed light on interconnected biogeochemical processes in an aquifer system.</title>
        <authorList>
            <person name="Anantharaman K."/>
            <person name="Brown C.T."/>
            <person name="Hug L.A."/>
            <person name="Sharon I."/>
            <person name="Castelle C.J."/>
            <person name="Probst A.J."/>
            <person name="Thomas B.C."/>
            <person name="Singh A."/>
            <person name="Wilkins M.J."/>
            <person name="Karaoz U."/>
            <person name="Brodie E.L."/>
            <person name="Williams K.H."/>
            <person name="Hubbard S.S."/>
            <person name="Banfield J.F."/>
        </authorList>
    </citation>
    <scope>NUCLEOTIDE SEQUENCE [LARGE SCALE GENOMIC DNA]</scope>
</reference>
<dbReference type="Proteomes" id="UP000177230">
    <property type="component" value="Unassembled WGS sequence"/>
</dbReference>
<dbReference type="Gene3D" id="3.20.20.105">
    <property type="entry name" value="Queuine tRNA-ribosyltransferase-like"/>
    <property type="match status" value="1"/>
</dbReference>
<dbReference type="InterPro" id="IPR002616">
    <property type="entry name" value="tRNA_ribo_trans-like"/>
</dbReference>
<keyword evidence="3 5" id="KW-0819">tRNA processing</keyword>
<dbReference type="GO" id="GO:0008479">
    <property type="term" value="F:tRNA-guanosine(34) queuine transglycosylase activity"/>
    <property type="evidence" value="ECO:0007669"/>
    <property type="project" value="UniProtKB-UniRule"/>
</dbReference>
<feature type="active site" description="Nucleophile" evidence="5">
    <location>
        <position position="268"/>
    </location>
</feature>
<evidence type="ECO:0000256" key="4">
    <source>
        <dbReference type="ARBA" id="ARBA00050112"/>
    </source>
</evidence>
<evidence type="ECO:0000313" key="9">
    <source>
        <dbReference type="Proteomes" id="UP000177230"/>
    </source>
</evidence>
<protein>
    <recommendedName>
        <fullName evidence="5">Queuine tRNA-ribosyltransferase</fullName>
        <ecNumber evidence="5">2.4.2.29</ecNumber>
    </recommendedName>
    <alternativeName>
        <fullName evidence="5">Guanine insertion enzyme</fullName>
    </alternativeName>
    <alternativeName>
        <fullName evidence="5">tRNA-guanine transglycosylase</fullName>
    </alternativeName>
</protein>
<keyword evidence="5" id="KW-0671">Queuosine biosynthesis</keyword>
<evidence type="ECO:0000256" key="2">
    <source>
        <dbReference type="ARBA" id="ARBA00022679"/>
    </source>
</evidence>
<accession>A0A1F5RHT3</accession>
<dbReference type="FunFam" id="3.20.20.105:FF:000001">
    <property type="entry name" value="Queuine tRNA-ribosyltransferase"/>
    <property type="match status" value="1"/>
</dbReference>
<dbReference type="GO" id="GO:0005829">
    <property type="term" value="C:cytosol"/>
    <property type="evidence" value="ECO:0007669"/>
    <property type="project" value="TreeGrafter"/>
</dbReference>
<dbReference type="NCBIfam" id="TIGR00449">
    <property type="entry name" value="tgt_general"/>
    <property type="match status" value="1"/>
</dbReference>
<dbReference type="InterPro" id="IPR050076">
    <property type="entry name" value="ArchSynthase1/Queuine_TRR"/>
</dbReference>
<comment type="function">
    <text evidence="5">Catalyzes the base-exchange of a guanine (G) residue with the queuine precursor 7-aminomethyl-7-deazaguanine (PreQ1) at position 34 (anticodon wobble position) in tRNAs with GU(N) anticodons (tRNA-Asp, -Asn, -His and -Tyr). Catalysis occurs through a double-displacement mechanism. The nucleophile active site attacks the C1' of nucleotide 34 to detach the guanine base from the RNA, forming a covalent enzyme-RNA intermediate. The proton acceptor active site deprotonates the incoming PreQ1, allowing a nucleophilic attack on the C1' of the ribose to form the product. After dissociation, two additional enzymatic reactions on the tRNA convert PreQ1 to queuine (Q), resulting in the hypermodified nucleoside queuosine (7-(((4,5-cis-dihydroxy-2-cyclopenten-1-yl)amino)methyl)-7-deazaguanosine).</text>
</comment>
<feature type="region of interest" description="RNA binding; important for wobble base 34 recognition" evidence="5">
    <location>
        <begin position="273"/>
        <end position="277"/>
    </location>
</feature>
<comment type="cofactor">
    <cofactor evidence="5">
        <name>Zn(2+)</name>
        <dbReference type="ChEBI" id="CHEBI:29105"/>
    </cofactor>
    <text evidence="5">Binds 1 zinc ion per subunit.</text>
</comment>
<dbReference type="HAMAP" id="MF_00168">
    <property type="entry name" value="Q_tRNA_Tgt"/>
    <property type="match status" value="1"/>
</dbReference>
<dbReference type="GO" id="GO:0046872">
    <property type="term" value="F:metal ion binding"/>
    <property type="evidence" value="ECO:0007669"/>
    <property type="project" value="UniProtKB-KW"/>
</dbReference>
<dbReference type="InterPro" id="IPR036511">
    <property type="entry name" value="TGT-like_sf"/>
</dbReference>
<dbReference type="GO" id="GO:0008616">
    <property type="term" value="P:tRNA queuosine(34) biosynthetic process"/>
    <property type="evidence" value="ECO:0007669"/>
    <property type="project" value="UniProtKB-UniRule"/>
</dbReference>
<feature type="binding site" evidence="5">
    <location>
        <position position="337"/>
    </location>
    <ligand>
        <name>Zn(2+)</name>
        <dbReference type="ChEBI" id="CHEBI:29105"/>
    </ligand>
</feature>
<feature type="binding site" evidence="5">
    <location>
        <position position="143"/>
    </location>
    <ligand>
        <name>substrate</name>
    </ligand>
</feature>
<evidence type="ECO:0000259" key="7">
    <source>
        <dbReference type="Pfam" id="PF01702"/>
    </source>
</evidence>
<dbReference type="PANTHER" id="PTHR46499:SF1">
    <property type="entry name" value="QUEUINE TRNA-RIBOSYLTRANSFERASE"/>
    <property type="match status" value="1"/>
</dbReference>
<feature type="active site" description="Proton acceptor" evidence="5">
    <location>
        <position position="89"/>
    </location>
</feature>
<comment type="subunit">
    <text evidence="5">Homodimer. Within each dimer, one monomer is responsible for RNA recognition and catalysis, while the other monomer binds to the replacement base PreQ1.</text>
</comment>
<keyword evidence="1 5" id="KW-0328">Glycosyltransferase</keyword>
<dbReference type="EMBL" id="MFFM01000011">
    <property type="protein sequence ID" value="OGF13912.1"/>
    <property type="molecule type" value="Genomic_DNA"/>
</dbReference>
<feature type="region of interest" description="Disordered" evidence="6">
    <location>
        <begin position="1"/>
        <end position="20"/>
    </location>
</feature>
<name>A0A1F5RHT3_9BACT</name>
<dbReference type="Pfam" id="PF01702">
    <property type="entry name" value="TGT"/>
    <property type="match status" value="1"/>
</dbReference>
<evidence type="ECO:0000256" key="1">
    <source>
        <dbReference type="ARBA" id="ARBA00022676"/>
    </source>
</evidence>
<dbReference type="PANTHER" id="PTHR46499">
    <property type="entry name" value="QUEUINE TRNA-RIBOSYLTRANSFERASE"/>
    <property type="match status" value="1"/>
</dbReference>
<feature type="binding site" evidence="5">
    <location>
        <position position="308"/>
    </location>
    <ligand>
        <name>Zn(2+)</name>
        <dbReference type="ChEBI" id="CHEBI:29105"/>
    </ligand>
</feature>
<gene>
    <name evidence="5" type="primary">tgt</name>
    <name evidence="8" type="ORF">A2024_10750</name>
</gene>
<feature type="region of interest" description="RNA binding" evidence="5">
    <location>
        <begin position="249"/>
        <end position="255"/>
    </location>
</feature>
<dbReference type="NCBIfam" id="TIGR00430">
    <property type="entry name" value="Q_tRNA_tgt"/>
    <property type="match status" value="1"/>
</dbReference>
<dbReference type="SUPFAM" id="SSF51713">
    <property type="entry name" value="tRNA-guanine transglycosylase"/>
    <property type="match status" value="1"/>
</dbReference>
<keyword evidence="5" id="KW-0479">Metal-binding</keyword>
<dbReference type="UniPathway" id="UPA00392"/>
<dbReference type="EC" id="2.4.2.29" evidence="5"/>
<organism evidence="8 9">
    <name type="scientific">Candidatus Edwardsbacteria bacterium GWF2_54_11</name>
    <dbReference type="NCBI Taxonomy" id="1817851"/>
    <lineage>
        <taxon>Bacteria</taxon>
        <taxon>Candidatus Edwardsiibacteriota</taxon>
    </lineage>
</organism>
<keyword evidence="2 5" id="KW-0808">Transferase</keyword>
<proteinExistence type="inferred from homology"/>
<comment type="pathway">
    <text evidence="5">tRNA modification; tRNA-queuosine biosynthesis.</text>
</comment>
<comment type="catalytic activity">
    <reaction evidence="4 5">
        <text>7-aminomethyl-7-carbaguanine + guanosine(34) in tRNA = 7-aminomethyl-7-carbaguanosine(34) in tRNA + guanine</text>
        <dbReference type="Rhea" id="RHEA:24104"/>
        <dbReference type="Rhea" id="RHEA-COMP:10341"/>
        <dbReference type="Rhea" id="RHEA-COMP:10342"/>
        <dbReference type="ChEBI" id="CHEBI:16235"/>
        <dbReference type="ChEBI" id="CHEBI:58703"/>
        <dbReference type="ChEBI" id="CHEBI:74269"/>
        <dbReference type="ChEBI" id="CHEBI:82833"/>
        <dbReference type="EC" id="2.4.2.29"/>
    </reaction>
</comment>
<feature type="binding site" evidence="5">
    <location>
        <position position="218"/>
    </location>
    <ligand>
        <name>substrate</name>
    </ligand>
</feature>
<sequence length="373" mass="41776">MHFKLEHTSGRARKGTITTAHGEIPTPIFMPVGTQGTVKAMTPQDLEAAGARIILGNAYHLYLRPGQELVKKAGGLHKFMGWDRPILTDSGGFQVFSLADLRKIKEDGVEFQSHLDGSHHKFTPENVMQLEVDLGADIIMNFDECIPYPSTPEYTEDSTARTTRWAKRCREKFLELKEGDTDSQALFGIVQGGTHPELRQRSAREMLEIGFEGYAIGGLAIGEPKEATWEAIEAANQILPTNKPRYMMGVGFPEDIIKGVWLGVDMFDCVIPTRNARNGSLFTSSGKLAMKNAVHQNDLGPVDEGCDCYLCRNFSRAYLRHLFMSGEILAAHLATVHNLRFYLAMMENIRQAISDDKFDEWSRGFLDSYHSQQ</sequence>
<evidence type="ECO:0000256" key="5">
    <source>
        <dbReference type="HAMAP-Rule" id="MF_00168"/>
    </source>
</evidence>
<feature type="binding site" evidence="5">
    <location>
        <begin position="89"/>
        <end position="93"/>
    </location>
    <ligand>
        <name>substrate</name>
    </ligand>
</feature>
<feature type="binding site" evidence="5">
    <location>
        <position position="306"/>
    </location>
    <ligand>
        <name>Zn(2+)</name>
        <dbReference type="ChEBI" id="CHEBI:29105"/>
    </ligand>
</feature>
<comment type="caution">
    <text evidence="8">The sequence shown here is derived from an EMBL/GenBank/DDBJ whole genome shotgun (WGS) entry which is preliminary data.</text>
</comment>
<evidence type="ECO:0000256" key="3">
    <source>
        <dbReference type="ARBA" id="ARBA00022694"/>
    </source>
</evidence>
<keyword evidence="5" id="KW-0862">Zinc</keyword>
<evidence type="ECO:0000256" key="6">
    <source>
        <dbReference type="SAM" id="MobiDB-lite"/>
    </source>
</evidence>
<dbReference type="InterPro" id="IPR004803">
    <property type="entry name" value="TGT"/>
</dbReference>
<feature type="domain" description="tRNA-guanine(15) transglycosylase-like" evidence="7">
    <location>
        <begin position="11"/>
        <end position="370"/>
    </location>
</feature>